<name>A0A6N8DMN2_RHOAC</name>
<dbReference type="Proteomes" id="UP000439113">
    <property type="component" value="Unassembled WGS sequence"/>
</dbReference>
<reference evidence="1 2" key="1">
    <citation type="submission" date="2019-11" db="EMBL/GenBank/DDBJ databases">
        <title>Whole-genome sequence of a Rhodoblastus acidophilus DSM 142.</title>
        <authorList>
            <person name="Kyndt J.A."/>
            <person name="Meyer T.E."/>
        </authorList>
    </citation>
    <scope>NUCLEOTIDE SEQUENCE [LARGE SCALE GENOMIC DNA]</scope>
    <source>
        <strain evidence="1 2">DSM 142</strain>
    </source>
</reference>
<dbReference type="EMBL" id="WNKS01000003">
    <property type="protein sequence ID" value="MTV30431.1"/>
    <property type="molecule type" value="Genomic_DNA"/>
</dbReference>
<proteinExistence type="predicted"/>
<gene>
    <name evidence="1" type="ORF">GJ654_05430</name>
</gene>
<organism evidence="1 2">
    <name type="scientific">Rhodoblastus acidophilus</name>
    <name type="common">Rhodopseudomonas acidophila</name>
    <dbReference type="NCBI Taxonomy" id="1074"/>
    <lineage>
        <taxon>Bacteria</taxon>
        <taxon>Pseudomonadati</taxon>
        <taxon>Pseudomonadota</taxon>
        <taxon>Alphaproteobacteria</taxon>
        <taxon>Hyphomicrobiales</taxon>
        <taxon>Rhodoblastaceae</taxon>
        <taxon>Rhodoblastus</taxon>
    </lineage>
</organism>
<protein>
    <submittedName>
        <fullName evidence="1">Uncharacterized protein</fullName>
    </submittedName>
</protein>
<evidence type="ECO:0000313" key="2">
    <source>
        <dbReference type="Proteomes" id="UP000439113"/>
    </source>
</evidence>
<evidence type="ECO:0000313" key="1">
    <source>
        <dbReference type="EMBL" id="MTV30431.1"/>
    </source>
</evidence>
<dbReference type="AlphaFoldDB" id="A0A6N8DMN2"/>
<dbReference type="OrthoDB" id="122884at2"/>
<sequence length="81" mass="9602">MTMSDVQDYPELDTLQTAYKAALEQWISAIRTEEALVCVNHTLAEVDRWEQAHFDEEDARERAKEAKQDYENALREKFFDF</sequence>
<accession>A0A6N8DMN2</accession>
<comment type="caution">
    <text evidence="1">The sequence shown here is derived from an EMBL/GenBank/DDBJ whole genome shotgun (WGS) entry which is preliminary data.</text>
</comment>